<feature type="compositionally biased region" description="Polar residues" evidence="1">
    <location>
        <begin position="89"/>
        <end position="107"/>
    </location>
</feature>
<evidence type="ECO:0000256" key="2">
    <source>
        <dbReference type="SAM" id="Phobius"/>
    </source>
</evidence>
<sequence length="262" mass="27220">MANQGSTSDAEARPGIGNDDARRALERLRVESDEVLQKSLPRRLREVATGVSGWSSVSLQRLMLVLSAGLLIALFGAAAFVKYANTERQSVPGSSSAERPLLQASSSTTTTGPAVVVDVGGAVRSPGVYRLTLGSRVVDALESAGGPTEEIDTVRLNLAAQLVDGERVWIPRRGESLDGGSVGSVGQGTGGLGLPQPIAPMNLNTATAEQLTDLPGIGPATAKAIIEKRKTLGRFRSVDDLLAVKGIGSSKLDAIRSSVVVR</sequence>
<organism evidence="4">
    <name type="scientific">freshwater metagenome</name>
    <dbReference type="NCBI Taxonomy" id="449393"/>
    <lineage>
        <taxon>unclassified sequences</taxon>
        <taxon>metagenomes</taxon>
        <taxon>ecological metagenomes</taxon>
    </lineage>
</organism>
<dbReference type="Pfam" id="PF12836">
    <property type="entry name" value="HHH_3"/>
    <property type="match status" value="1"/>
</dbReference>
<evidence type="ECO:0000259" key="3">
    <source>
        <dbReference type="SMART" id="SM00278"/>
    </source>
</evidence>
<dbReference type="EMBL" id="CAEZTY010000023">
    <property type="protein sequence ID" value="CAB4583552.1"/>
    <property type="molecule type" value="Genomic_DNA"/>
</dbReference>
<proteinExistence type="predicted"/>
<dbReference type="GO" id="GO:0015628">
    <property type="term" value="P:protein secretion by the type II secretion system"/>
    <property type="evidence" value="ECO:0007669"/>
    <property type="project" value="TreeGrafter"/>
</dbReference>
<name>A0A6J6F3Y4_9ZZZZ</name>
<dbReference type="InterPro" id="IPR010994">
    <property type="entry name" value="RuvA_2-like"/>
</dbReference>
<feature type="region of interest" description="Disordered" evidence="1">
    <location>
        <begin position="1"/>
        <end position="20"/>
    </location>
</feature>
<dbReference type="GO" id="GO:0015627">
    <property type="term" value="C:type II protein secretion system complex"/>
    <property type="evidence" value="ECO:0007669"/>
    <property type="project" value="TreeGrafter"/>
</dbReference>
<keyword evidence="2" id="KW-1133">Transmembrane helix</keyword>
<gene>
    <name evidence="4" type="ORF">UFOPK1762_00818</name>
</gene>
<evidence type="ECO:0000256" key="1">
    <source>
        <dbReference type="SAM" id="MobiDB-lite"/>
    </source>
</evidence>
<dbReference type="NCBIfam" id="TIGR00426">
    <property type="entry name" value="competence protein ComEA helix-hairpin-helix repeat region"/>
    <property type="match status" value="1"/>
</dbReference>
<keyword evidence="2" id="KW-0812">Transmembrane</keyword>
<dbReference type="SMART" id="SM00278">
    <property type="entry name" value="HhH1"/>
    <property type="match status" value="2"/>
</dbReference>
<protein>
    <submittedName>
        <fullName evidence="4">Unannotated protein</fullName>
    </submittedName>
</protein>
<dbReference type="Gene3D" id="3.10.560.10">
    <property type="entry name" value="Outer membrane lipoprotein wza domain like"/>
    <property type="match status" value="1"/>
</dbReference>
<dbReference type="PANTHER" id="PTHR21180">
    <property type="entry name" value="ENDONUCLEASE/EXONUCLEASE/PHOSPHATASE FAMILY DOMAIN-CONTAINING PROTEIN 1"/>
    <property type="match status" value="1"/>
</dbReference>
<dbReference type="PANTHER" id="PTHR21180:SF32">
    <property type="entry name" value="ENDONUCLEASE_EXONUCLEASE_PHOSPHATASE FAMILY DOMAIN-CONTAINING PROTEIN 1"/>
    <property type="match status" value="1"/>
</dbReference>
<dbReference type="Pfam" id="PF10531">
    <property type="entry name" value="SLBB"/>
    <property type="match status" value="1"/>
</dbReference>
<evidence type="ECO:0000313" key="4">
    <source>
        <dbReference type="EMBL" id="CAB4583552.1"/>
    </source>
</evidence>
<dbReference type="GO" id="GO:0006281">
    <property type="term" value="P:DNA repair"/>
    <property type="evidence" value="ECO:0007669"/>
    <property type="project" value="InterPro"/>
</dbReference>
<dbReference type="InterPro" id="IPR051675">
    <property type="entry name" value="Endo/Exo/Phosphatase_dom_1"/>
</dbReference>
<feature type="transmembrane region" description="Helical" evidence="2">
    <location>
        <begin position="62"/>
        <end position="81"/>
    </location>
</feature>
<feature type="domain" description="Helix-hairpin-helix DNA-binding motif class 1" evidence="3">
    <location>
        <begin position="209"/>
        <end position="228"/>
    </location>
</feature>
<dbReference type="InterPro" id="IPR019554">
    <property type="entry name" value="Soluble_ligand-bd"/>
</dbReference>
<feature type="region of interest" description="Disordered" evidence="1">
    <location>
        <begin position="89"/>
        <end position="108"/>
    </location>
</feature>
<dbReference type="InterPro" id="IPR003583">
    <property type="entry name" value="Hlx-hairpin-Hlx_DNA-bd_motif"/>
</dbReference>
<dbReference type="GO" id="GO:0003677">
    <property type="term" value="F:DNA binding"/>
    <property type="evidence" value="ECO:0007669"/>
    <property type="project" value="InterPro"/>
</dbReference>
<dbReference type="AlphaFoldDB" id="A0A6J6F3Y4"/>
<dbReference type="Gene3D" id="1.10.150.320">
    <property type="entry name" value="Photosystem II 12 kDa extrinsic protein"/>
    <property type="match status" value="1"/>
</dbReference>
<reference evidence="4" key="1">
    <citation type="submission" date="2020-05" db="EMBL/GenBank/DDBJ databases">
        <authorList>
            <person name="Chiriac C."/>
            <person name="Salcher M."/>
            <person name="Ghai R."/>
            <person name="Kavagutti S V."/>
        </authorList>
    </citation>
    <scope>NUCLEOTIDE SEQUENCE</scope>
</reference>
<dbReference type="InterPro" id="IPR004509">
    <property type="entry name" value="Competence_ComEA_HhH"/>
</dbReference>
<dbReference type="SUPFAM" id="SSF47781">
    <property type="entry name" value="RuvA domain 2-like"/>
    <property type="match status" value="1"/>
</dbReference>
<accession>A0A6J6F3Y4</accession>
<keyword evidence="2" id="KW-0472">Membrane</keyword>
<feature type="domain" description="Helix-hairpin-helix DNA-binding motif class 1" evidence="3">
    <location>
        <begin position="239"/>
        <end position="258"/>
    </location>
</feature>